<evidence type="ECO:0000256" key="4">
    <source>
        <dbReference type="PROSITE-ProRule" id="PRU10040"/>
    </source>
</evidence>
<evidence type="ECO:0000259" key="6">
    <source>
        <dbReference type="Pfam" id="PF01095"/>
    </source>
</evidence>
<organism evidence="7 8">
    <name type="scientific">Zostera marina</name>
    <name type="common">Eelgrass</name>
    <dbReference type="NCBI Taxonomy" id="29655"/>
    <lineage>
        <taxon>Eukaryota</taxon>
        <taxon>Viridiplantae</taxon>
        <taxon>Streptophyta</taxon>
        <taxon>Embryophyta</taxon>
        <taxon>Tracheophyta</taxon>
        <taxon>Spermatophyta</taxon>
        <taxon>Magnoliopsida</taxon>
        <taxon>Liliopsida</taxon>
        <taxon>Zosteraceae</taxon>
        <taxon>Zostera</taxon>
    </lineage>
</organism>
<feature type="active site" evidence="4">
    <location>
        <position position="148"/>
    </location>
</feature>
<dbReference type="SUPFAM" id="SSF51126">
    <property type="entry name" value="Pectin lyase-like"/>
    <property type="match status" value="1"/>
</dbReference>
<dbReference type="OMA" id="IMRCNIL"/>
<feature type="domain" description="Pectinesterase catalytic" evidence="6">
    <location>
        <begin position="2"/>
        <end position="296"/>
    </location>
</feature>
<evidence type="ECO:0000256" key="3">
    <source>
        <dbReference type="ARBA" id="ARBA00023085"/>
    </source>
</evidence>
<accession>A0A0K9NW27</accession>
<dbReference type="UniPathway" id="UPA00545">
    <property type="reaction ID" value="UER00823"/>
</dbReference>
<name>A0A0K9NW27_ZOSMR</name>
<dbReference type="OrthoDB" id="2019149at2759"/>
<protein>
    <recommendedName>
        <fullName evidence="5">Pectinesterase</fullName>
        <ecNumber evidence="5">3.1.1.11</ecNumber>
    </recommendedName>
</protein>
<reference evidence="8" key="1">
    <citation type="journal article" date="2016" name="Nature">
        <title>The genome of the seagrass Zostera marina reveals angiosperm adaptation to the sea.</title>
        <authorList>
            <person name="Olsen J.L."/>
            <person name="Rouze P."/>
            <person name="Verhelst B."/>
            <person name="Lin Y.-C."/>
            <person name="Bayer T."/>
            <person name="Collen J."/>
            <person name="Dattolo E."/>
            <person name="De Paoli E."/>
            <person name="Dittami S."/>
            <person name="Maumus F."/>
            <person name="Michel G."/>
            <person name="Kersting A."/>
            <person name="Lauritano C."/>
            <person name="Lohaus R."/>
            <person name="Toepel M."/>
            <person name="Tonon T."/>
            <person name="Vanneste K."/>
            <person name="Amirebrahimi M."/>
            <person name="Brakel J."/>
            <person name="Bostroem C."/>
            <person name="Chovatia M."/>
            <person name="Grimwood J."/>
            <person name="Jenkins J.W."/>
            <person name="Jueterbock A."/>
            <person name="Mraz A."/>
            <person name="Stam W.T."/>
            <person name="Tice H."/>
            <person name="Bornberg-Bauer E."/>
            <person name="Green P.J."/>
            <person name="Pearson G.A."/>
            <person name="Procaccini G."/>
            <person name="Duarte C.M."/>
            <person name="Schmutz J."/>
            <person name="Reusch T.B.H."/>
            <person name="Van de Peer Y."/>
        </authorList>
    </citation>
    <scope>NUCLEOTIDE SEQUENCE [LARGE SCALE GENOMIC DNA]</scope>
    <source>
        <strain evidence="8">cv. Finnish</strain>
    </source>
</reference>
<dbReference type="Pfam" id="PF01095">
    <property type="entry name" value="Pectinesterase"/>
    <property type="match status" value="1"/>
</dbReference>
<proteinExistence type="predicted"/>
<dbReference type="PANTHER" id="PTHR31707">
    <property type="entry name" value="PECTINESTERASE"/>
    <property type="match status" value="1"/>
</dbReference>
<dbReference type="InterPro" id="IPR011050">
    <property type="entry name" value="Pectin_lyase_fold/virulence"/>
</dbReference>
<comment type="caution">
    <text evidence="7">The sequence shown here is derived from an EMBL/GenBank/DDBJ whole genome shotgun (WGS) entry which is preliminary data.</text>
</comment>
<keyword evidence="8" id="KW-1185">Reference proteome</keyword>
<dbReference type="PROSITE" id="PS00503">
    <property type="entry name" value="PECTINESTERASE_2"/>
    <property type="match status" value="1"/>
</dbReference>
<dbReference type="GO" id="GO:0042545">
    <property type="term" value="P:cell wall modification"/>
    <property type="evidence" value="ECO:0007669"/>
    <property type="project" value="UniProtKB-UniRule"/>
</dbReference>
<dbReference type="InterPro" id="IPR000070">
    <property type="entry name" value="Pectinesterase_cat"/>
</dbReference>
<dbReference type="GO" id="GO:0045490">
    <property type="term" value="P:pectin catabolic process"/>
    <property type="evidence" value="ECO:0007669"/>
    <property type="project" value="UniProtKB-UniRule"/>
</dbReference>
<gene>
    <name evidence="7" type="ORF">ZOSMA_56G00840</name>
</gene>
<evidence type="ECO:0000256" key="1">
    <source>
        <dbReference type="ARBA" id="ARBA00005184"/>
    </source>
</evidence>
<sequence>MVSKDGTGDFTTITDAVAAAPNESESRFIIYIKEGGYFENVDVGSNKYNLMFIGDGMWKTIVKSDLNVVDGSTTFASATVAVNGQGFLARDITFENSAGPGKQQAVAFRSSSDKSAFYRCSFAAYQDTLYVHKLRQFYRDCDVYGTVDFIFGNSAVVLQNCNLYARKPDPKQKNVFTAQGRTDPNQNTGISIQDSKIAAAADLIPVKGEFKSYLGRPWKEYSRTVILQTNIEDLIDPAGWLEWDGDFALDTLYYGEYMNVGDGSDTSERVTWPGYRVIDNPVEASQFTVQEFIQGDEWLYTTTFPYSSGLSPIDLSEKI</sequence>
<dbReference type="FunFam" id="2.160.20.10:FF:000001">
    <property type="entry name" value="Pectinesterase"/>
    <property type="match status" value="1"/>
</dbReference>
<evidence type="ECO:0000256" key="2">
    <source>
        <dbReference type="ARBA" id="ARBA00022801"/>
    </source>
</evidence>
<dbReference type="STRING" id="29655.A0A0K9NW27"/>
<comment type="catalytic activity">
    <reaction evidence="5">
        <text>[(1-&gt;4)-alpha-D-galacturonosyl methyl ester](n) + n H2O = [(1-&gt;4)-alpha-D-galacturonosyl](n) + n methanol + n H(+)</text>
        <dbReference type="Rhea" id="RHEA:22380"/>
        <dbReference type="Rhea" id="RHEA-COMP:14570"/>
        <dbReference type="Rhea" id="RHEA-COMP:14573"/>
        <dbReference type="ChEBI" id="CHEBI:15377"/>
        <dbReference type="ChEBI" id="CHEBI:15378"/>
        <dbReference type="ChEBI" id="CHEBI:17790"/>
        <dbReference type="ChEBI" id="CHEBI:140522"/>
        <dbReference type="ChEBI" id="CHEBI:140523"/>
        <dbReference type="EC" id="3.1.1.11"/>
    </reaction>
</comment>
<dbReference type="InterPro" id="IPR012334">
    <property type="entry name" value="Pectin_lyas_fold"/>
</dbReference>
<keyword evidence="3 5" id="KW-0063">Aspartyl esterase</keyword>
<evidence type="ECO:0000256" key="5">
    <source>
        <dbReference type="RuleBase" id="RU000589"/>
    </source>
</evidence>
<dbReference type="GO" id="GO:0046910">
    <property type="term" value="F:pectinesterase inhibitor activity"/>
    <property type="evidence" value="ECO:0000318"/>
    <property type="project" value="GO_Central"/>
</dbReference>
<dbReference type="Gene3D" id="2.160.20.10">
    <property type="entry name" value="Single-stranded right-handed beta-helix, Pectin lyase-like"/>
    <property type="match status" value="1"/>
</dbReference>
<keyword evidence="2 5" id="KW-0378">Hydrolase</keyword>
<dbReference type="GO" id="GO:0030599">
    <property type="term" value="F:pectinesterase activity"/>
    <property type="evidence" value="ECO:0000318"/>
    <property type="project" value="GO_Central"/>
</dbReference>
<evidence type="ECO:0000313" key="8">
    <source>
        <dbReference type="Proteomes" id="UP000036987"/>
    </source>
</evidence>
<dbReference type="AlphaFoldDB" id="A0A0K9NW27"/>
<dbReference type="EMBL" id="LFYR01001565">
    <property type="protein sequence ID" value="KMZ60853.1"/>
    <property type="molecule type" value="Genomic_DNA"/>
</dbReference>
<dbReference type="InterPro" id="IPR033131">
    <property type="entry name" value="Pectinesterase_Asp_AS"/>
</dbReference>
<evidence type="ECO:0000313" key="7">
    <source>
        <dbReference type="EMBL" id="KMZ60853.1"/>
    </source>
</evidence>
<comment type="pathway">
    <text evidence="1 5">Glycan metabolism; pectin degradation; 2-dehydro-3-deoxy-D-gluconate from pectin: step 1/5.</text>
</comment>
<dbReference type="Proteomes" id="UP000036987">
    <property type="component" value="Unassembled WGS sequence"/>
</dbReference>
<dbReference type="EC" id="3.1.1.11" evidence="5"/>